<dbReference type="Proteomes" id="UP000192491">
    <property type="component" value="Unassembled WGS sequence"/>
</dbReference>
<evidence type="ECO:0000256" key="1">
    <source>
        <dbReference type="SAM" id="Phobius"/>
    </source>
</evidence>
<accession>A0A1Y1QTV4</accession>
<dbReference type="AlphaFoldDB" id="A0A1Y1QTV4"/>
<name>A0A1Y1QTV4_9GAMM</name>
<keyword evidence="1" id="KW-0812">Transmembrane</keyword>
<dbReference type="EMBL" id="MTEJ01000042">
    <property type="protein sequence ID" value="OQX13724.1"/>
    <property type="molecule type" value="Genomic_DNA"/>
</dbReference>
<organism evidence="2 3">
    <name type="scientific">Thiothrix lacustris</name>
    <dbReference type="NCBI Taxonomy" id="525917"/>
    <lineage>
        <taxon>Bacteria</taxon>
        <taxon>Pseudomonadati</taxon>
        <taxon>Pseudomonadota</taxon>
        <taxon>Gammaproteobacteria</taxon>
        <taxon>Thiotrichales</taxon>
        <taxon>Thiotrichaceae</taxon>
        <taxon>Thiothrix</taxon>
    </lineage>
</organism>
<keyword evidence="1" id="KW-0472">Membrane</keyword>
<sequence>MKIWNFSVLLVSFVLLVGSLKALLDYWQYDEMAADVAQLMLHQVSAADVRQQVQKAIANDNPADARMYLSLARTFGYALDPAEFEAELQRLESPLNTARRTVNDFAGGFVAGEASSGAGVAGAITADFTLVGDVRDLWAQYQLYVKGEPVNELIVTLAGVGVGLTAATVASAGAASPAKGGISTTKLAARVGKLTPGFQRLLLRQGSDVFDYKGFLLVARAEKNMDGISKAALKAYNPQAMQALQQTAEQVNTIRKASSTADVVHVLKYVENGEDLLRLEKISLKYGTQTKGIMKFLGKSALGTVRVLRKTAELFISALASLVSLIAFFVSLSGIKLAK</sequence>
<evidence type="ECO:0000313" key="2">
    <source>
        <dbReference type="EMBL" id="OQX13724.1"/>
    </source>
</evidence>
<keyword evidence="1" id="KW-1133">Transmembrane helix</keyword>
<feature type="transmembrane region" description="Helical" evidence="1">
    <location>
        <begin position="314"/>
        <end position="335"/>
    </location>
</feature>
<protein>
    <submittedName>
        <fullName evidence="2">Uncharacterized protein</fullName>
    </submittedName>
</protein>
<comment type="caution">
    <text evidence="2">The sequence shown here is derived from an EMBL/GenBank/DDBJ whole genome shotgun (WGS) entry which is preliminary data.</text>
</comment>
<reference evidence="2 3" key="1">
    <citation type="submission" date="2017-01" db="EMBL/GenBank/DDBJ databases">
        <title>Novel large sulfur bacteria in the metagenomes of groundwater-fed chemosynthetic microbial mats in the Lake Huron basin.</title>
        <authorList>
            <person name="Sharrar A.M."/>
            <person name="Flood B.E."/>
            <person name="Bailey J.V."/>
            <person name="Jones D.S."/>
            <person name="Biddanda B."/>
            <person name="Ruberg S.A."/>
            <person name="Marcus D.N."/>
            <person name="Dick G.J."/>
        </authorList>
    </citation>
    <scope>NUCLEOTIDE SEQUENCE [LARGE SCALE GENOMIC DNA]</scope>
    <source>
        <strain evidence="2">A8</strain>
    </source>
</reference>
<proteinExistence type="predicted"/>
<gene>
    <name evidence="2" type="ORF">BWK73_11440</name>
</gene>
<evidence type="ECO:0000313" key="3">
    <source>
        <dbReference type="Proteomes" id="UP000192491"/>
    </source>
</evidence>